<feature type="transmembrane region" description="Helical" evidence="1">
    <location>
        <begin position="31"/>
        <end position="48"/>
    </location>
</feature>
<gene>
    <name evidence="4" type="ORF">BS47DRAFT_1388056</name>
</gene>
<dbReference type="Pfam" id="PF12853">
    <property type="entry name" value="NADH_u_ox_C"/>
    <property type="match status" value="1"/>
</dbReference>
<feature type="domain" description="NADH-ubiquinone oxidoreductase 21kDa subunit N-terminal" evidence="2">
    <location>
        <begin position="9"/>
        <end position="93"/>
    </location>
</feature>
<evidence type="ECO:0000259" key="2">
    <source>
        <dbReference type="Pfam" id="PF10785"/>
    </source>
</evidence>
<dbReference type="InterPro" id="IPR053229">
    <property type="entry name" value="NADH-Q_oxidrdct_subunit"/>
</dbReference>
<evidence type="ECO:0000313" key="5">
    <source>
        <dbReference type="Proteomes" id="UP000886523"/>
    </source>
</evidence>
<dbReference type="Pfam" id="PF10785">
    <property type="entry name" value="NADH-u_ox-rdase"/>
    <property type="match status" value="1"/>
</dbReference>
<reference evidence="4" key="1">
    <citation type="journal article" date="2020" name="Nat. Commun.">
        <title>Large-scale genome sequencing of mycorrhizal fungi provides insights into the early evolution of symbiotic traits.</title>
        <authorList>
            <person name="Miyauchi S."/>
            <person name="Kiss E."/>
            <person name="Kuo A."/>
            <person name="Drula E."/>
            <person name="Kohler A."/>
            <person name="Sanchez-Garcia M."/>
            <person name="Morin E."/>
            <person name="Andreopoulos B."/>
            <person name="Barry K.W."/>
            <person name="Bonito G."/>
            <person name="Buee M."/>
            <person name="Carver A."/>
            <person name="Chen C."/>
            <person name="Cichocki N."/>
            <person name="Clum A."/>
            <person name="Culley D."/>
            <person name="Crous P.W."/>
            <person name="Fauchery L."/>
            <person name="Girlanda M."/>
            <person name="Hayes R.D."/>
            <person name="Keri Z."/>
            <person name="LaButti K."/>
            <person name="Lipzen A."/>
            <person name="Lombard V."/>
            <person name="Magnuson J."/>
            <person name="Maillard F."/>
            <person name="Murat C."/>
            <person name="Nolan M."/>
            <person name="Ohm R.A."/>
            <person name="Pangilinan J."/>
            <person name="Pereira M.F."/>
            <person name="Perotto S."/>
            <person name="Peter M."/>
            <person name="Pfister S."/>
            <person name="Riley R."/>
            <person name="Sitrit Y."/>
            <person name="Stielow J.B."/>
            <person name="Szollosi G."/>
            <person name="Zifcakova L."/>
            <person name="Stursova M."/>
            <person name="Spatafora J.W."/>
            <person name="Tedersoo L."/>
            <person name="Vaario L.M."/>
            <person name="Yamada A."/>
            <person name="Yan M."/>
            <person name="Wang P."/>
            <person name="Xu J."/>
            <person name="Bruns T."/>
            <person name="Baldrian P."/>
            <person name="Vilgalys R."/>
            <person name="Dunand C."/>
            <person name="Henrissat B."/>
            <person name="Grigoriev I.V."/>
            <person name="Hibbett D."/>
            <person name="Nagy L.G."/>
            <person name="Martin F.M."/>
        </authorList>
    </citation>
    <scope>NUCLEOTIDE SEQUENCE</scope>
    <source>
        <strain evidence="4">UP504</strain>
    </source>
</reference>
<evidence type="ECO:0000313" key="4">
    <source>
        <dbReference type="EMBL" id="KAF9519496.1"/>
    </source>
</evidence>
<keyword evidence="1" id="KW-0812">Transmembrane</keyword>
<comment type="caution">
    <text evidence="4">The sequence shown here is derived from an EMBL/GenBank/DDBJ whole genome shotgun (WGS) entry which is preliminary data.</text>
</comment>
<dbReference type="PANTHER" id="PTHR34062">
    <property type="entry name" value="OXIDOREDUCTASE 21 KDA SUBUNIT, PUTATIVE (AFU_ORTHOLOGUE AFUA_4G04750)-RELATED"/>
    <property type="match status" value="1"/>
</dbReference>
<dbReference type="EMBL" id="MU128917">
    <property type="protein sequence ID" value="KAF9519496.1"/>
    <property type="molecule type" value="Genomic_DNA"/>
</dbReference>
<dbReference type="InterPro" id="IPR024549">
    <property type="entry name" value="NADH-UbQ_OxRdtase_su21_C_fun"/>
</dbReference>
<protein>
    <submittedName>
        <fullName evidence="4">Uncharacterized protein</fullName>
    </submittedName>
</protein>
<feature type="domain" description="NADH-ubiquinone oxidoreductase 21kDa subunit C-terminal fungi" evidence="3">
    <location>
        <begin position="104"/>
        <end position="170"/>
    </location>
</feature>
<keyword evidence="1" id="KW-0472">Membrane</keyword>
<evidence type="ECO:0000259" key="3">
    <source>
        <dbReference type="Pfam" id="PF12853"/>
    </source>
</evidence>
<keyword evidence="1" id="KW-1133">Transmembrane helix</keyword>
<dbReference type="Proteomes" id="UP000886523">
    <property type="component" value="Unassembled WGS sequence"/>
</dbReference>
<dbReference type="AlphaFoldDB" id="A0A9P6BAZ0"/>
<name>A0A9P6BAZ0_9AGAM</name>
<dbReference type="PANTHER" id="PTHR34062:SF1">
    <property type="entry name" value="NADH-UBIQUINONE OXIDOREDUCTASE 21KDA SUBUNIT N-TERMINAL DOMAIN-CONTAINING PROTEIN"/>
    <property type="match status" value="1"/>
</dbReference>
<sequence length="174" mass="20025">MPIREAKGKYPLLDADPYAGRVIRYMRPSDYGYIAAGGALAPGLLYFYEWSDPTKRLRRQIYPAMRLAGFLGLVGGFLYAYQRSTLRFWGWTENKREQDMDFAELSKLAREGKPLYGETNETLYNQGVAFRNSHFSQLKFGAVPWFNLVHHPYHGVDTSKYYAEKADEGEKKAS</sequence>
<accession>A0A9P6BAZ0</accession>
<dbReference type="OrthoDB" id="196140at2759"/>
<proteinExistence type="predicted"/>
<dbReference type="InterPro" id="IPR019721">
    <property type="entry name" value="NADH-UbQ_OxRdtase_su21_N"/>
</dbReference>
<organism evidence="4 5">
    <name type="scientific">Hydnum rufescens UP504</name>
    <dbReference type="NCBI Taxonomy" id="1448309"/>
    <lineage>
        <taxon>Eukaryota</taxon>
        <taxon>Fungi</taxon>
        <taxon>Dikarya</taxon>
        <taxon>Basidiomycota</taxon>
        <taxon>Agaricomycotina</taxon>
        <taxon>Agaricomycetes</taxon>
        <taxon>Cantharellales</taxon>
        <taxon>Hydnaceae</taxon>
        <taxon>Hydnum</taxon>
    </lineage>
</organism>
<evidence type="ECO:0000256" key="1">
    <source>
        <dbReference type="SAM" id="Phobius"/>
    </source>
</evidence>
<keyword evidence="5" id="KW-1185">Reference proteome</keyword>
<feature type="transmembrane region" description="Helical" evidence="1">
    <location>
        <begin position="60"/>
        <end position="81"/>
    </location>
</feature>